<feature type="binding site" evidence="11">
    <location>
        <position position="93"/>
    </location>
    <ligand>
        <name>Fe(2+)</name>
        <dbReference type="ChEBI" id="CHEBI:29033"/>
        <note>for iron-dependent acireductone dioxygenase activity</note>
    </ligand>
</feature>
<dbReference type="PANTHER" id="PTHR23418:SF0">
    <property type="entry name" value="ACIREDUCTONE DIOXYGENASE"/>
    <property type="match status" value="1"/>
</dbReference>
<comment type="catalytic activity">
    <reaction evidence="11">
        <text>1,2-dihydroxy-5-(methylsulfanyl)pent-1-en-3-one + O2 = 3-(methylsulfanyl)propanoate + CO + formate + 2 H(+)</text>
        <dbReference type="Rhea" id="RHEA:14161"/>
        <dbReference type="ChEBI" id="CHEBI:15378"/>
        <dbReference type="ChEBI" id="CHEBI:15379"/>
        <dbReference type="ChEBI" id="CHEBI:15740"/>
        <dbReference type="ChEBI" id="CHEBI:17245"/>
        <dbReference type="ChEBI" id="CHEBI:49016"/>
        <dbReference type="ChEBI" id="CHEBI:49252"/>
        <dbReference type="EC" id="1.13.11.53"/>
    </reaction>
</comment>
<dbReference type="GO" id="GO:0019509">
    <property type="term" value="P:L-methionine salvage from methylthioadenosine"/>
    <property type="evidence" value="ECO:0007669"/>
    <property type="project" value="UniProtKB-UniRule"/>
</dbReference>
<keyword evidence="4 11" id="KW-0028">Amino-acid biosynthesis</keyword>
<feature type="binding site" evidence="11">
    <location>
        <position position="91"/>
    </location>
    <ligand>
        <name>Ni(2+)</name>
        <dbReference type="ChEBI" id="CHEBI:49786"/>
        <note>for nickel-dependent acireductone dioxygenase activity</note>
    </ligand>
</feature>
<comment type="pathway">
    <text evidence="11">Amino-acid biosynthesis; L-methionine biosynthesis via salvage pathway; L-methionine from S-methyl-5-thio-alpha-D-ribose 1-phosphate: step 5/6.</text>
</comment>
<evidence type="ECO:0000256" key="11">
    <source>
        <dbReference type="HAMAP-Rule" id="MF_03154"/>
    </source>
</evidence>
<evidence type="ECO:0000256" key="2">
    <source>
        <dbReference type="ARBA" id="ARBA00022490"/>
    </source>
</evidence>
<dbReference type="InterPro" id="IPR011051">
    <property type="entry name" value="RmlC_Cupin_sf"/>
</dbReference>
<feature type="binding site" evidence="11">
    <location>
        <position position="97"/>
    </location>
    <ligand>
        <name>Ni(2+)</name>
        <dbReference type="ChEBI" id="CHEBI:49786"/>
        <note>for nickel-dependent acireductone dioxygenase activity</note>
    </ligand>
</feature>
<dbReference type="GO" id="GO:0005506">
    <property type="term" value="F:iron ion binding"/>
    <property type="evidence" value="ECO:0007669"/>
    <property type="project" value="UniProtKB-UniRule"/>
</dbReference>
<dbReference type="PANTHER" id="PTHR23418">
    <property type="entry name" value="ACIREDUCTONE DIOXYGENASE"/>
    <property type="match status" value="1"/>
</dbReference>
<dbReference type="FunFam" id="2.60.120.10:FF:000079">
    <property type="entry name" value="1,2-dihydroxy-3-keto-5-methylthiopentene dioxygenase"/>
    <property type="match status" value="1"/>
</dbReference>
<dbReference type="SUPFAM" id="SSF51182">
    <property type="entry name" value="RmlC-like cupins"/>
    <property type="match status" value="1"/>
</dbReference>
<accession>A0A139AJL9</accession>
<dbReference type="Gene3D" id="2.60.120.10">
    <property type="entry name" value="Jelly Rolls"/>
    <property type="match status" value="1"/>
</dbReference>
<feature type="binding site" evidence="11">
    <location>
        <position position="97"/>
    </location>
    <ligand>
        <name>Fe(2+)</name>
        <dbReference type="ChEBI" id="CHEBI:29033"/>
        <note>for iron-dependent acireductone dioxygenase activity</note>
    </ligand>
</feature>
<evidence type="ECO:0000256" key="3">
    <source>
        <dbReference type="ARBA" id="ARBA00022596"/>
    </source>
</evidence>
<name>A0A139AJL9_GONPJ</name>
<feature type="binding site" evidence="11">
    <location>
        <position position="93"/>
    </location>
    <ligand>
        <name>Ni(2+)</name>
        <dbReference type="ChEBI" id="CHEBI:49786"/>
        <note>for nickel-dependent acireductone dioxygenase activity</note>
    </ligand>
</feature>
<dbReference type="EC" id="1.13.11.53" evidence="11"/>
<evidence type="ECO:0000256" key="9">
    <source>
        <dbReference type="ARBA" id="ARBA00023167"/>
    </source>
</evidence>
<evidence type="ECO:0000256" key="5">
    <source>
        <dbReference type="ARBA" id="ARBA00022723"/>
    </source>
</evidence>
<keyword evidence="14" id="KW-1185">Reference proteome</keyword>
<keyword evidence="10 11" id="KW-0539">Nucleus</keyword>
<dbReference type="UniPathway" id="UPA00904">
    <property type="reaction ID" value="UER00878"/>
</dbReference>
<dbReference type="Pfam" id="PF03079">
    <property type="entry name" value="ARD"/>
    <property type="match status" value="1"/>
</dbReference>
<evidence type="ECO:0000256" key="6">
    <source>
        <dbReference type="ARBA" id="ARBA00022964"/>
    </source>
</evidence>
<dbReference type="InterPro" id="IPR027496">
    <property type="entry name" value="ARD_euk"/>
</dbReference>
<dbReference type="OMA" id="WYMDESQ"/>
<dbReference type="HAMAP" id="MF_03154">
    <property type="entry name" value="Salvage_MtnD_euk"/>
    <property type="match status" value="1"/>
</dbReference>
<dbReference type="GO" id="GO:0010309">
    <property type="term" value="F:acireductone dioxygenase [iron(II)-requiring] activity"/>
    <property type="evidence" value="ECO:0007669"/>
    <property type="project" value="UniProtKB-UniRule"/>
</dbReference>
<dbReference type="EC" id="1.13.11.54" evidence="11"/>
<comment type="subcellular location">
    <subcellularLocation>
        <location evidence="11">Cytoplasm</location>
    </subcellularLocation>
    <subcellularLocation>
        <location evidence="11">Nucleus</location>
    </subcellularLocation>
</comment>
<dbReference type="InterPro" id="IPR004313">
    <property type="entry name" value="ARD"/>
</dbReference>
<keyword evidence="3 11" id="KW-0533">Nickel</keyword>
<feature type="binding site" evidence="11">
    <location>
        <position position="136"/>
    </location>
    <ligand>
        <name>Ni(2+)</name>
        <dbReference type="ChEBI" id="CHEBI:49786"/>
        <note>for nickel-dependent acireductone dioxygenase activity</note>
    </ligand>
</feature>
<feature type="binding site" evidence="11">
    <location>
        <position position="91"/>
    </location>
    <ligand>
        <name>Fe(2+)</name>
        <dbReference type="ChEBI" id="CHEBI:29033"/>
        <note>for iron-dependent acireductone dioxygenase activity</note>
    </ligand>
</feature>
<keyword evidence="8 11" id="KW-0408">Iron</keyword>
<keyword evidence="5 11" id="KW-0479">Metal-binding</keyword>
<dbReference type="InterPro" id="IPR014710">
    <property type="entry name" value="RmlC-like_jellyroll"/>
</dbReference>
<reference evidence="13 14" key="1">
    <citation type="journal article" date="2015" name="Genome Biol. Evol.">
        <title>Phylogenomic analyses indicate that early fungi evolved digesting cell walls of algal ancestors of land plants.</title>
        <authorList>
            <person name="Chang Y."/>
            <person name="Wang S."/>
            <person name="Sekimoto S."/>
            <person name="Aerts A.L."/>
            <person name="Choi C."/>
            <person name="Clum A."/>
            <person name="LaButti K.M."/>
            <person name="Lindquist E.A."/>
            <person name="Yee Ngan C."/>
            <person name="Ohm R.A."/>
            <person name="Salamov A.A."/>
            <person name="Grigoriev I.V."/>
            <person name="Spatafora J.W."/>
            <person name="Berbee M.L."/>
        </authorList>
    </citation>
    <scope>NUCLEOTIDE SEQUENCE [LARGE SCALE GENOMIC DNA]</scope>
    <source>
        <strain evidence="13 14">JEL478</strain>
    </source>
</reference>
<evidence type="ECO:0000313" key="13">
    <source>
        <dbReference type="EMBL" id="KXS16744.1"/>
    </source>
</evidence>
<comment type="function">
    <text evidence="11">Catalyzes 2 different reactions between oxygen and the acireductone 1,2-dihydroxy-3-keto-5-methylthiopentene (DHK-MTPene) depending upon the metal bound in the active site. Fe-containing acireductone dioxygenase (Fe-ARD) produces formate and 2-keto-4-methylthiobutyrate (KMTB), the alpha-ketoacid precursor of methionine in the methionine recycle pathway. Ni-containing acireductone dioxygenase (Ni-ARD) produces methylthiopropionate, carbon monoxide and formate, and does not lie on the methionine recycle pathway.</text>
</comment>
<comment type="similarity">
    <text evidence="11">Belongs to the acireductone dioxygenase (ARD) family.</text>
</comment>
<protein>
    <recommendedName>
        <fullName evidence="11">Acireductone dioxygenase</fullName>
    </recommendedName>
    <alternativeName>
        <fullName evidence="11">Acireductone dioxygenase (Fe(2+)-requiring)</fullName>
        <shortName evidence="11">ARD'</shortName>
        <shortName evidence="11">Fe-ARD</shortName>
        <ecNumber evidence="11">1.13.11.54</ecNumber>
    </alternativeName>
    <alternativeName>
        <fullName evidence="11">Acireductone dioxygenase (Ni(2+)-requiring)</fullName>
        <shortName evidence="11">ARD</shortName>
        <shortName evidence="11">Ni-ARD</shortName>
        <ecNumber evidence="11">1.13.11.53</ecNumber>
    </alternativeName>
</protein>
<evidence type="ECO:0000256" key="8">
    <source>
        <dbReference type="ARBA" id="ARBA00023004"/>
    </source>
</evidence>
<dbReference type="GO" id="GO:0010308">
    <property type="term" value="F:acireductone dioxygenase (Ni2+-requiring) activity"/>
    <property type="evidence" value="ECO:0007669"/>
    <property type="project" value="UniProtKB-UniRule"/>
</dbReference>
<dbReference type="GO" id="GO:0005634">
    <property type="term" value="C:nucleus"/>
    <property type="evidence" value="ECO:0007669"/>
    <property type="project" value="UniProtKB-SubCell"/>
</dbReference>
<keyword evidence="9 11" id="KW-0486">Methionine biosynthesis</keyword>
<dbReference type="Proteomes" id="UP000070544">
    <property type="component" value="Unassembled WGS sequence"/>
</dbReference>
<keyword evidence="7 11" id="KW-0560">Oxidoreductase</keyword>
<organism evidence="13 14">
    <name type="scientific">Gonapodya prolifera (strain JEL478)</name>
    <name type="common">Monoblepharis prolifera</name>
    <dbReference type="NCBI Taxonomy" id="1344416"/>
    <lineage>
        <taxon>Eukaryota</taxon>
        <taxon>Fungi</taxon>
        <taxon>Fungi incertae sedis</taxon>
        <taxon>Chytridiomycota</taxon>
        <taxon>Chytridiomycota incertae sedis</taxon>
        <taxon>Monoblepharidomycetes</taxon>
        <taxon>Monoblepharidales</taxon>
        <taxon>Gonapodyaceae</taxon>
        <taxon>Gonapodya</taxon>
    </lineage>
</organism>
<feature type="binding site" evidence="11">
    <location>
        <position position="136"/>
    </location>
    <ligand>
        <name>Fe(2+)</name>
        <dbReference type="ChEBI" id="CHEBI:29033"/>
        <note>for iron-dependent acireductone dioxygenase activity</note>
    </ligand>
</feature>
<sequence length="189" mass="22147">MVAAWAYDESAPGDQRAPHQHTPNRPVSLDYLAKFGVLYYYFPHQEDGSHLEKIEALCRERDYKNRDSLTISKEKMGDVYDSKLKMFFQEHIHEDEEIRYCLDGSGYFDVRDPQDKWIRVAWTKGDCIILPAGIYHRFTLDESNYAQAMRLFKDDPKWTPINRPGADENSYRKEYVEKISKLPVVVAST</sequence>
<evidence type="ECO:0000256" key="7">
    <source>
        <dbReference type="ARBA" id="ARBA00023002"/>
    </source>
</evidence>
<feature type="region of interest" description="Disordered" evidence="12">
    <location>
        <begin position="1"/>
        <end position="24"/>
    </location>
</feature>
<gene>
    <name evidence="11" type="primary">ADI1</name>
    <name evidence="13" type="ORF">M427DRAFT_55090</name>
</gene>
<dbReference type="EMBL" id="KQ965750">
    <property type="protein sequence ID" value="KXS16744.1"/>
    <property type="molecule type" value="Genomic_DNA"/>
</dbReference>
<dbReference type="STRING" id="1344416.A0A139AJL9"/>
<keyword evidence="2 11" id="KW-0963">Cytoplasm</keyword>
<dbReference type="GO" id="GO:0016151">
    <property type="term" value="F:nickel cation binding"/>
    <property type="evidence" value="ECO:0007669"/>
    <property type="project" value="UniProtKB-UniRule"/>
</dbReference>
<evidence type="ECO:0000256" key="10">
    <source>
        <dbReference type="ARBA" id="ARBA00023242"/>
    </source>
</evidence>
<proteinExistence type="inferred from homology"/>
<evidence type="ECO:0000313" key="14">
    <source>
        <dbReference type="Proteomes" id="UP000070544"/>
    </source>
</evidence>
<dbReference type="OrthoDB" id="1867259at2759"/>
<evidence type="ECO:0000256" key="12">
    <source>
        <dbReference type="SAM" id="MobiDB-lite"/>
    </source>
</evidence>
<dbReference type="CDD" id="cd02232">
    <property type="entry name" value="cupin_ARD"/>
    <property type="match status" value="1"/>
</dbReference>
<evidence type="ECO:0000256" key="4">
    <source>
        <dbReference type="ARBA" id="ARBA00022605"/>
    </source>
</evidence>
<dbReference type="GO" id="GO:0005737">
    <property type="term" value="C:cytoplasm"/>
    <property type="evidence" value="ECO:0007669"/>
    <property type="project" value="UniProtKB-SubCell"/>
</dbReference>
<evidence type="ECO:0000256" key="1">
    <source>
        <dbReference type="ARBA" id="ARBA00000428"/>
    </source>
</evidence>
<comment type="cofactor">
    <cofactor evidence="11">
        <name>Fe(2+)</name>
        <dbReference type="ChEBI" id="CHEBI:29033"/>
    </cofactor>
    <cofactor evidence="11">
        <name>Ni(2+)</name>
        <dbReference type="ChEBI" id="CHEBI:49786"/>
    </cofactor>
    <text evidence="11">Binds either 1 Fe or Ni cation per monomer. Iron-binding promotes an acireductone dioxygenase reaction producing 2-keto-4-methylthiobutyrate, while nickel-binding promotes an acireductone dioxygenase reaction producing 3-(methylsulfanyl)propanoate.</text>
</comment>
<comment type="catalytic activity">
    <reaction evidence="1 11">
        <text>1,2-dihydroxy-5-(methylsulfanyl)pent-1-en-3-one + O2 = 4-methylsulfanyl-2-oxobutanoate + formate + 2 H(+)</text>
        <dbReference type="Rhea" id="RHEA:24504"/>
        <dbReference type="ChEBI" id="CHEBI:15378"/>
        <dbReference type="ChEBI" id="CHEBI:15379"/>
        <dbReference type="ChEBI" id="CHEBI:15740"/>
        <dbReference type="ChEBI" id="CHEBI:16723"/>
        <dbReference type="ChEBI" id="CHEBI:49252"/>
        <dbReference type="EC" id="1.13.11.54"/>
    </reaction>
</comment>
<dbReference type="AlphaFoldDB" id="A0A139AJL9"/>
<keyword evidence="6 11" id="KW-0223">Dioxygenase</keyword>